<sequence>MEKDKKKLLHKMVKPFAKTSYTKSTIQIINTLLPLFALIVLGGLLYNVHWSLAIICSIFASIFLIRTFIIFHDACHGSYLKKQKHNDLLGNITGFLTFFPYRKWRREHLIHHAGSGNLEKRGIGDIWVMTVEEYQASSKFTRLAYRVYRNPFVMFVIGPFFLVFVSNRFNSKDAKWNERLNTYLNNIFLIILHGGLIFILGPGQFFAMIAPMVFISGMLGIWLFYIQHTFEDSYFEEASEWDYVKAAIDGSSYYKLPKFIQWVTGNIGYHHVHHLNPRIPNYALEATHENVKPLHHATSITLIESLSSLKFKLYDESHKRFITFKEFSKKYKVPRAQSQR</sequence>
<protein>
    <submittedName>
        <fullName evidence="3">Fatty acid desaturase</fullName>
    </submittedName>
</protein>
<evidence type="ECO:0000256" key="1">
    <source>
        <dbReference type="SAM" id="Phobius"/>
    </source>
</evidence>
<evidence type="ECO:0000313" key="4">
    <source>
        <dbReference type="Proteomes" id="UP000241960"/>
    </source>
</evidence>
<dbReference type="InterPro" id="IPR005804">
    <property type="entry name" value="FA_desaturase_dom"/>
</dbReference>
<gene>
    <name evidence="3" type="ORF">BU058_04000</name>
</gene>
<dbReference type="PANTHER" id="PTHR19353:SF73">
    <property type="entry name" value="FATTY ACID DESATURASE"/>
    <property type="match status" value="1"/>
</dbReference>
<name>A0A9Q6MVL0_9STAP</name>
<feature type="transmembrane region" description="Helical" evidence="1">
    <location>
        <begin position="21"/>
        <end position="46"/>
    </location>
</feature>
<dbReference type="PANTHER" id="PTHR19353">
    <property type="entry name" value="FATTY ACID DESATURASE 2"/>
    <property type="match status" value="1"/>
</dbReference>
<feature type="transmembrane region" description="Helical" evidence="1">
    <location>
        <begin position="205"/>
        <end position="225"/>
    </location>
</feature>
<evidence type="ECO:0000259" key="2">
    <source>
        <dbReference type="Pfam" id="PF00487"/>
    </source>
</evidence>
<feature type="transmembrane region" description="Helical" evidence="1">
    <location>
        <begin position="182"/>
        <end position="200"/>
    </location>
</feature>
<feature type="transmembrane region" description="Helical" evidence="1">
    <location>
        <begin position="52"/>
        <end position="71"/>
    </location>
</feature>
<dbReference type="GO" id="GO:0016717">
    <property type="term" value="F:oxidoreductase activity, acting on paired donors, with oxidation of a pair of donors resulting in the reduction of molecular oxygen to two molecules of water"/>
    <property type="evidence" value="ECO:0007669"/>
    <property type="project" value="TreeGrafter"/>
</dbReference>
<dbReference type="RefSeq" id="WP_073504991.1">
    <property type="nucleotide sequence ID" value="NZ_CP018199.1"/>
</dbReference>
<dbReference type="GO" id="GO:0016020">
    <property type="term" value="C:membrane"/>
    <property type="evidence" value="ECO:0007669"/>
    <property type="project" value="TreeGrafter"/>
</dbReference>
<proteinExistence type="predicted"/>
<comment type="caution">
    <text evidence="3">The sequence shown here is derived from an EMBL/GenBank/DDBJ whole genome shotgun (WGS) entry which is preliminary data.</text>
</comment>
<dbReference type="CDD" id="cd03507">
    <property type="entry name" value="Delta12-FADS-like"/>
    <property type="match status" value="1"/>
</dbReference>
<dbReference type="EMBL" id="PZFQ01000009">
    <property type="protein sequence ID" value="PTI76601.1"/>
    <property type="molecule type" value="Genomic_DNA"/>
</dbReference>
<keyword evidence="1" id="KW-0812">Transmembrane</keyword>
<feature type="domain" description="Fatty acid desaturase" evidence="2">
    <location>
        <begin position="49"/>
        <end position="294"/>
    </location>
</feature>
<keyword evidence="1" id="KW-1133">Transmembrane helix</keyword>
<keyword evidence="1" id="KW-0472">Membrane</keyword>
<dbReference type="Pfam" id="PF00487">
    <property type="entry name" value="FA_desaturase"/>
    <property type="match status" value="1"/>
</dbReference>
<dbReference type="GO" id="GO:0006629">
    <property type="term" value="P:lipid metabolic process"/>
    <property type="evidence" value="ECO:0007669"/>
    <property type="project" value="InterPro"/>
</dbReference>
<dbReference type="Proteomes" id="UP000241960">
    <property type="component" value="Unassembled WGS sequence"/>
</dbReference>
<dbReference type="InterPro" id="IPR012171">
    <property type="entry name" value="Fatty_acid_desaturase"/>
</dbReference>
<feature type="transmembrane region" description="Helical" evidence="1">
    <location>
        <begin position="152"/>
        <end position="170"/>
    </location>
</feature>
<evidence type="ECO:0000313" key="3">
    <source>
        <dbReference type="EMBL" id="PTI76601.1"/>
    </source>
</evidence>
<organism evidence="3 4">
    <name type="scientific">Staphylococcus succinus</name>
    <dbReference type="NCBI Taxonomy" id="61015"/>
    <lineage>
        <taxon>Bacteria</taxon>
        <taxon>Bacillati</taxon>
        <taxon>Bacillota</taxon>
        <taxon>Bacilli</taxon>
        <taxon>Bacillales</taxon>
        <taxon>Staphylococcaceae</taxon>
        <taxon>Staphylococcus</taxon>
    </lineage>
</organism>
<reference evidence="3 4" key="1">
    <citation type="journal article" date="2016" name="Front. Microbiol.">
        <title>Comprehensive Phylogenetic Analysis of Bovine Non-aureus Staphylococci Species Based on Whole-Genome Sequencing.</title>
        <authorList>
            <person name="Naushad S."/>
            <person name="Barkema H.W."/>
            <person name="Luby C."/>
            <person name="Condas L.A."/>
            <person name="Nobrega D.B."/>
            <person name="Carson D.A."/>
            <person name="De Buck J."/>
        </authorList>
    </citation>
    <scope>NUCLEOTIDE SEQUENCE [LARGE SCALE GENOMIC DNA]</scope>
    <source>
        <strain evidence="3 4">SNUC 1231</strain>
    </source>
</reference>
<dbReference type="AlphaFoldDB" id="A0A9Q6MVL0"/>
<accession>A0A9Q6MVL0</accession>